<name>A0A9J6B233_SOLCO</name>
<comment type="caution">
    <text evidence="2">The sequence shown here is derived from an EMBL/GenBank/DDBJ whole genome shotgun (WGS) entry which is preliminary data.</text>
</comment>
<sequence>HVISIIRSIQHSGTFHFLLTLVRVIEFNSIKVFFNSCLRYVEEHNLKDREKFSSKRSKTTNHESHKEKTG</sequence>
<feature type="compositionally biased region" description="Basic and acidic residues" evidence="1">
    <location>
        <begin position="60"/>
        <end position="70"/>
    </location>
</feature>
<evidence type="ECO:0000313" key="2">
    <source>
        <dbReference type="EMBL" id="KAG5630829.1"/>
    </source>
</evidence>
<evidence type="ECO:0000256" key="1">
    <source>
        <dbReference type="SAM" id="MobiDB-lite"/>
    </source>
</evidence>
<organism evidence="2 3">
    <name type="scientific">Solanum commersonii</name>
    <name type="common">Commerson's wild potato</name>
    <name type="synonym">Commerson's nightshade</name>
    <dbReference type="NCBI Taxonomy" id="4109"/>
    <lineage>
        <taxon>Eukaryota</taxon>
        <taxon>Viridiplantae</taxon>
        <taxon>Streptophyta</taxon>
        <taxon>Embryophyta</taxon>
        <taxon>Tracheophyta</taxon>
        <taxon>Spermatophyta</taxon>
        <taxon>Magnoliopsida</taxon>
        <taxon>eudicotyledons</taxon>
        <taxon>Gunneridae</taxon>
        <taxon>Pentapetalae</taxon>
        <taxon>asterids</taxon>
        <taxon>lamiids</taxon>
        <taxon>Solanales</taxon>
        <taxon>Solanaceae</taxon>
        <taxon>Solanoideae</taxon>
        <taxon>Solaneae</taxon>
        <taxon>Solanum</taxon>
    </lineage>
</organism>
<feature type="non-terminal residue" evidence="2">
    <location>
        <position position="70"/>
    </location>
</feature>
<feature type="non-terminal residue" evidence="2">
    <location>
        <position position="1"/>
    </location>
</feature>
<reference evidence="2 3" key="1">
    <citation type="submission" date="2020-09" db="EMBL/GenBank/DDBJ databases">
        <title>De no assembly of potato wild relative species, Solanum commersonii.</title>
        <authorList>
            <person name="Cho K."/>
        </authorList>
    </citation>
    <scope>NUCLEOTIDE SEQUENCE [LARGE SCALE GENOMIC DNA]</scope>
    <source>
        <strain evidence="2">LZ3.2</strain>
        <tissue evidence="2">Leaf</tissue>
    </source>
</reference>
<keyword evidence="3" id="KW-1185">Reference proteome</keyword>
<gene>
    <name evidence="2" type="ORF">H5410_002546</name>
</gene>
<dbReference type="Proteomes" id="UP000824120">
    <property type="component" value="Chromosome 1"/>
</dbReference>
<proteinExistence type="predicted"/>
<feature type="region of interest" description="Disordered" evidence="1">
    <location>
        <begin position="49"/>
        <end position="70"/>
    </location>
</feature>
<evidence type="ECO:0000313" key="3">
    <source>
        <dbReference type="Proteomes" id="UP000824120"/>
    </source>
</evidence>
<accession>A0A9J6B233</accession>
<dbReference type="AlphaFoldDB" id="A0A9J6B233"/>
<dbReference type="EMBL" id="JACXVP010000001">
    <property type="protein sequence ID" value="KAG5630829.1"/>
    <property type="molecule type" value="Genomic_DNA"/>
</dbReference>
<protein>
    <submittedName>
        <fullName evidence="2">Uncharacterized protein</fullName>
    </submittedName>
</protein>